<gene>
    <name evidence="2" type="ORF">C1SCF055_LOCUS2037</name>
</gene>
<comment type="caution">
    <text evidence="2">The sequence shown here is derived from an EMBL/GenBank/DDBJ whole genome shotgun (WGS) entry which is preliminary data.</text>
</comment>
<feature type="chain" id="PRO_5043271768" evidence="1">
    <location>
        <begin position="18"/>
        <end position="434"/>
    </location>
</feature>
<protein>
    <submittedName>
        <fullName evidence="4">Phospholipase B-like</fullName>
    </submittedName>
</protein>
<dbReference type="EMBL" id="CAMXCT020000083">
    <property type="protein sequence ID" value="CAL1126911.1"/>
    <property type="molecule type" value="Genomic_DNA"/>
</dbReference>
<name>A0A9P1FEX3_9DINO</name>
<dbReference type="Proteomes" id="UP001152797">
    <property type="component" value="Unassembled WGS sequence"/>
</dbReference>
<evidence type="ECO:0000313" key="2">
    <source>
        <dbReference type="EMBL" id="CAI3973536.1"/>
    </source>
</evidence>
<proteinExistence type="predicted"/>
<evidence type="ECO:0000313" key="3">
    <source>
        <dbReference type="EMBL" id="CAL1126911.1"/>
    </source>
</evidence>
<organism evidence="2">
    <name type="scientific">Cladocopium goreaui</name>
    <dbReference type="NCBI Taxonomy" id="2562237"/>
    <lineage>
        <taxon>Eukaryota</taxon>
        <taxon>Sar</taxon>
        <taxon>Alveolata</taxon>
        <taxon>Dinophyceae</taxon>
        <taxon>Suessiales</taxon>
        <taxon>Symbiodiniaceae</taxon>
        <taxon>Cladocopium</taxon>
    </lineage>
</organism>
<evidence type="ECO:0000313" key="5">
    <source>
        <dbReference type="Proteomes" id="UP001152797"/>
    </source>
</evidence>
<reference evidence="2" key="1">
    <citation type="submission" date="2022-10" db="EMBL/GenBank/DDBJ databases">
        <authorList>
            <person name="Chen Y."/>
            <person name="Dougan E. K."/>
            <person name="Chan C."/>
            <person name="Rhodes N."/>
            <person name="Thang M."/>
        </authorList>
    </citation>
    <scope>NUCLEOTIDE SEQUENCE</scope>
</reference>
<dbReference type="EMBL" id="CAMXCT010000083">
    <property type="protein sequence ID" value="CAI3973536.1"/>
    <property type="molecule type" value="Genomic_DNA"/>
</dbReference>
<dbReference type="AlphaFoldDB" id="A0A9P1FEX3"/>
<sequence length="434" mass="47033">MTPRVLISLALWGRVLASKCPSGNCYDDNVLMQMEKFHKGMTSTQHMLISNKIEKAFAHIKGHGSYLGKKAFAHIKGHGSHLSQTPAPTSPSSVIDSKFANITGSGGYNPHDVKADATWQKCTAINWTKVAGEPTTEGKLNLPSIHMMLEELELQDHCACPGDWCNDDTCKAVFAAIEVFIELCASEFDPVFANFSVTTWGYYPSWVNGTVHGLDYADEMPVKVTLKHPKGVCGYAVCDLLRTILTQSANQMMTGTCSYVASLAALSKKAPARAIKIATRLFWLGEITPGLGPCPGILAQQPGLIPFKTQMGWKPSFYAGGSATCHGNSADCGHASGMPQQNIGLTFEWSQTLISKWMAINWGYCSNDTVRAGITWPGQSKADAAEATKNQGGWYNSMVWECQSLFDLSDTGSSSCRLVINPLTCALGIDMHDV</sequence>
<dbReference type="EMBL" id="CAMXCT030000083">
    <property type="protein sequence ID" value="CAL4760848.1"/>
    <property type="molecule type" value="Genomic_DNA"/>
</dbReference>
<evidence type="ECO:0000313" key="4">
    <source>
        <dbReference type="EMBL" id="CAL4760848.1"/>
    </source>
</evidence>
<accession>A0A9P1FEX3</accession>
<keyword evidence="5" id="KW-1185">Reference proteome</keyword>
<evidence type="ECO:0000256" key="1">
    <source>
        <dbReference type="SAM" id="SignalP"/>
    </source>
</evidence>
<feature type="signal peptide" evidence="1">
    <location>
        <begin position="1"/>
        <end position="17"/>
    </location>
</feature>
<keyword evidence="1" id="KW-0732">Signal</keyword>
<dbReference type="OrthoDB" id="406027at2759"/>
<reference evidence="3" key="2">
    <citation type="submission" date="2024-04" db="EMBL/GenBank/DDBJ databases">
        <authorList>
            <person name="Chen Y."/>
            <person name="Shah S."/>
            <person name="Dougan E. K."/>
            <person name="Thang M."/>
            <person name="Chan C."/>
        </authorList>
    </citation>
    <scope>NUCLEOTIDE SEQUENCE [LARGE SCALE GENOMIC DNA]</scope>
</reference>